<feature type="transmembrane region" description="Helical" evidence="2">
    <location>
        <begin position="63"/>
        <end position="84"/>
    </location>
</feature>
<accession>A0A218YUD1</accession>
<feature type="compositionally biased region" description="Basic residues" evidence="1">
    <location>
        <begin position="1"/>
        <end position="20"/>
    </location>
</feature>
<feature type="region of interest" description="Disordered" evidence="1">
    <location>
        <begin position="1"/>
        <end position="34"/>
    </location>
</feature>
<feature type="transmembrane region" description="Helical" evidence="2">
    <location>
        <begin position="233"/>
        <end position="262"/>
    </location>
</feature>
<keyword evidence="2" id="KW-0472">Membrane</keyword>
<organism evidence="3 4">
    <name type="scientific">Diplocarpon coronariae</name>
    <dbReference type="NCBI Taxonomy" id="2795749"/>
    <lineage>
        <taxon>Eukaryota</taxon>
        <taxon>Fungi</taxon>
        <taxon>Dikarya</taxon>
        <taxon>Ascomycota</taxon>
        <taxon>Pezizomycotina</taxon>
        <taxon>Leotiomycetes</taxon>
        <taxon>Helotiales</taxon>
        <taxon>Drepanopezizaceae</taxon>
        <taxon>Diplocarpon</taxon>
    </lineage>
</organism>
<evidence type="ECO:0000256" key="2">
    <source>
        <dbReference type="SAM" id="Phobius"/>
    </source>
</evidence>
<sequence>MHVIVKPRGRSQSRRSRKPQARTAQPPLEVPAHGTVLPPSAHLPPRTNQIWLGWGDIDDSQGFAAFSGALWAWGWMWMWIWMWVWTGLDWDWDWDRDWDWDWDSGHCTLYPVVLRTLDGTTWCGPPGDADGLLTTGPLHPSVPRLRDLDDAAMELRAWTEPPRRHAPYARPHAASAPRTRGLVLVPPLPPNSCHPPRGCRIGLLSDNHPCRHHAIVSRRGPPPHPESAQRAGLAGLCVAFSTFAAAVGGVVRVIFVVAVASFRLRFPARGSRARCFGGCEVSGPAERGPSERDVLAARCNSRLIGIARAERGCPSGGRCAAVAGAGVGVGVAIEAHP</sequence>
<evidence type="ECO:0000256" key="1">
    <source>
        <dbReference type="SAM" id="MobiDB-lite"/>
    </source>
</evidence>
<keyword evidence="2" id="KW-0812">Transmembrane</keyword>
<protein>
    <submittedName>
        <fullName evidence="3">Uncharacterized protein</fullName>
    </submittedName>
</protein>
<comment type="caution">
    <text evidence="3">The sequence shown here is derived from an EMBL/GenBank/DDBJ whole genome shotgun (WGS) entry which is preliminary data.</text>
</comment>
<evidence type="ECO:0000313" key="3">
    <source>
        <dbReference type="EMBL" id="OWO98602.1"/>
    </source>
</evidence>
<dbReference type="EMBL" id="MZNU01000389">
    <property type="protein sequence ID" value="OWO98602.1"/>
    <property type="molecule type" value="Genomic_DNA"/>
</dbReference>
<gene>
    <name evidence="3" type="ORF">B2J93_2920</name>
</gene>
<proteinExistence type="predicted"/>
<dbReference type="Proteomes" id="UP000242519">
    <property type="component" value="Unassembled WGS sequence"/>
</dbReference>
<dbReference type="AlphaFoldDB" id="A0A218YUD1"/>
<evidence type="ECO:0000313" key="4">
    <source>
        <dbReference type="Proteomes" id="UP000242519"/>
    </source>
</evidence>
<dbReference type="InParanoid" id="A0A218YUD1"/>
<reference evidence="3 4" key="1">
    <citation type="submission" date="2017-04" db="EMBL/GenBank/DDBJ databases">
        <title>Draft genome sequence of Marssonina coronaria NL1: causal agent of apple blotch.</title>
        <authorList>
            <person name="Cheng Q."/>
        </authorList>
    </citation>
    <scope>NUCLEOTIDE SEQUENCE [LARGE SCALE GENOMIC DNA]</scope>
    <source>
        <strain evidence="3 4">NL1</strain>
    </source>
</reference>
<keyword evidence="4" id="KW-1185">Reference proteome</keyword>
<keyword evidence="2" id="KW-1133">Transmembrane helix</keyword>
<name>A0A218YUD1_9HELO</name>